<dbReference type="EMBL" id="CH474020">
    <property type="protein sequence ID" value="EDL99389.1"/>
    <property type="molecule type" value="Genomic_DNA"/>
</dbReference>
<accession>A6K580</accession>
<gene>
    <name evidence="1" type="ORF">rCG_24368</name>
</gene>
<organism evidence="1 2">
    <name type="scientific">Rattus norvegicus</name>
    <name type="common">Rat</name>
    <dbReference type="NCBI Taxonomy" id="10116"/>
    <lineage>
        <taxon>Eukaryota</taxon>
        <taxon>Metazoa</taxon>
        <taxon>Chordata</taxon>
        <taxon>Craniata</taxon>
        <taxon>Vertebrata</taxon>
        <taxon>Euteleostomi</taxon>
        <taxon>Mammalia</taxon>
        <taxon>Eutheria</taxon>
        <taxon>Euarchontoglires</taxon>
        <taxon>Glires</taxon>
        <taxon>Rodentia</taxon>
        <taxon>Myomorpha</taxon>
        <taxon>Muroidea</taxon>
        <taxon>Muridae</taxon>
        <taxon>Murinae</taxon>
        <taxon>Rattus</taxon>
    </lineage>
</organism>
<protein>
    <submittedName>
        <fullName evidence="1">RCG24368</fullName>
    </submittedName>
</protein>
<dbReference type="Proteomes" id="UP000234681">
    <property type="component" value="Chromosome 4"/>
</dbReference>
<name>A6K580_RAT</name>
<reference evidence="2" key="1">
    <citation type="submission" date="2005-09" db="EMBL/GenBank/DDBJ databases">
        <authorList>
            <person name="Mural R.J."/>
            <person name="Li P.W."/>
            <person name="Adams M.D."/>
            <person name="Amanatides P.G."/>
            <person name="Baden-Tillson H."/>
            <person name="Barnstead M."/>
            <person name="Chin S.H."/>
            <person name="Dew I."/>
            <person name="Evans C.A."/>
            <person name="Ferriera S."/>
            <person name="Flanigan M."/>
            <person name="Fosler C."/>
            <person name="Glodek A."/>
            <person name="Gu Z."/>
            <person name="Holt R.A."/>
            <person name="Jennings D."/>
            <person name="Kraft C.L."/>
            <person name="Lu F."/>
            <person name="Nguyen T."/>
            <person name="Nusskern D.R."/>
            <person name="Pfannkoch C.M."/>
            <person name="Sitter C."/>
            <person name="Sutton G.G."/>
            <person name="Venter J.C."/>
            <person name="Wang Z."/>
            <person name="Woodage T."/>
            <person name="Zheng X.H."/>
            <person name="Zhong F."/>
        </authorList>
    </citation>
    <scope>NUCLEOTIDE SEQUENCE [LARGE SCALE GENOMIC DNA]</scope>
    <source>
        <strain>BN</strain>
        <strain evidence="2">Sprague-Dawley</strain>
    </source>
</reference>
<evidence type="ECO:0000313" key="2">
    <source>
        <dbReference type="Proteomes" id="UP000234681"/>
    </source>
</evidence>
<proteinExistence type="predicted"/>
<dbReference type="AlphaFoldDB" id="A6K580"/>
<evidence type="ECO:0000313" key="1">
    <source>
        <dbReference type="EMBL" id="EDL99389.1"/>
    </source>
</evidence>
<sequence>MALAPRAGPCPFAALRCVTGDRSRAAGICLLWGGGATSGWSGVLGTCEAPARPVARTSPI</sequence>